<proteinExistence type="predicted"/>
<dbReference type="EMBL" id="JAIWYP010000001">
    <property type="protein sequence ID" value="KAH3887090.1"/>
    <property type="molecule type" value="Genomic_DNA"/>
</dbReference>
<dbReference type="AlphaFoldDB" id="A0A9D4N137"/>
<accession>A0A9D4N137</accession>
<name>A0A9D4N137_DREPO</name>
<sequence length="55" mass="6210">MYRSSNLILVMVSDMNQSTNLALRMVSDMNRSSNLTLRIVSRHAQIIKPHPVNGV</sequence>
<evidence type="ECO:0000313" key="1">
    <source>
        <dbReference type="EMBL" id="KAH3887090.1"/>
    </source>
</evidence>
<keyword evidence="2" id="KW-1185">Reference proteome</keyword>
<reference evidence="1" key="1">
    <citation type="journal article" date="2019" name="bioRxiv">
        <title>The Genome of the Zebra Mussel, Dreissena polymorpha: A Resource for Invasive Species Research.</title>
        <authorList>
            <person name="McCartney M.A."/>
            <person name="Auch B."/>
            <person name="Kono T."/>
            <person name="Mallez S."/>
            <person name="Zhang Y."/>
            <person name="Obille A."/>
            <person name="Becker A."/>
            <person name="Abrahante J.E."/>
            <person name="Garbe J."/>
            <person name="Badalamenti J.P."/>
            <person name="Herman A."/>
            <person name="Mangelson H."/>
            <person name="Liachko I."/>
            <person name="Sullivan S."/>
            <person name="Sone E.D."/>
            <person name="Koren S."/>
            <person name="Silverstein K.A.T."/>
            <person name="Beckman K.B."/>
            <person name="Gohl D.M."/>
        </authorList>
    </citation>
    <scope>NUCLEOTIDE SEQUENCE</scope>
    <source>
        <strain evidence="1">Duluth1</strain>
        <tissue evidence="1">Whole animal</tissue>
    </source>
</reference>
<organism evidence="1 2">
    <name type="scientific">Dreissena polymorpha</name>
    <name type="common">Zebra mussel</name>
    <name type="synonym">Mytilus polymorpha</name>
    <dbReference type="NCBI Taxonomy" id="45954"/>
    <lineage>
        <taxon>Eukaryota</taxon>
        <taxon>Metazoa</taxon>
        <taxon>Spiralia</taxon>
        <taxon>Lophotrochozoa</taxon>
        <taxon>Mollusca</taxon>
        <taxon>Bivalvia</taxon>
        <taxon>Autobranchia</taxon>
        <taxon>Heteroconchia</taxon>
        <taxon>Euheterodonta</taxon>
        <taxon>Imparidentia</taxon>
        <taxon>Neoheterodontei</taxon>
        <taxon>Myida</taxon>
        <taxon>Dreissenoidea</taxon>
        <taxon>Dreissenidae</taxon>
        <taxon>Dreissena</taxon>
    </lineage>
</organism>
<evidence type="ECO:0000313" key="2">
    <source>
        <dbReference type="Proteomes" id="UP000828390"/>
    </source>
</evidence>
<dbReference type="Proteomes" id="UP000828390">
    <property type="component" value="Unassembled WGS sequence"/>
</dbReference>
<comment type="caution">
    <text evidence="1">The sequence shown here is derived from an EMBL/GenBank/DDBJ whole genome shotgun (WGS) entry which is preliminary data.</text>
</comment>
<gene>
    <name evidence="1" type="ORF">DPMN_011105</name>
</gene>
<protein>
    <submittedName>
        <fullName evidence="1">Uncharacterized protein</fullName>
    </submittedName>
</protein>
<reference evidence="1" key="2">
    <citation type="submission" date="2020-11" db="EMBL/GenBank/DDBJ databases">
        <authorList>
            <person name="McCartney M.A."/>
            <person name="Auch B."/>
            <person name="Kono T."/>
            <person name="Mallez S."/>
            <person name="Becker A."/>
            <person name="Gohl D.M."/>
            <person name="Silverstein K.A.T."/>
            <person name="Koren S."/>
            <person name="Bechman K.B."/>
            <person name="Herman A."/>
            <person name="Abrahante J.E."/>
            <person name="Garbe J."/>
        </authorList>
    </citation>
    <scope>NUCLEOTIDE SEQUENCE</scope>
    <source>
        <strain evidence="1">Duluth1</strain>
        <tissue evidence="1">Whole animal</tissue>
    </source>
</reference>